<evidence type="ECO:0000313" key="3">
    <source>
        <dbReference type="Proteomes" id="UP000254737"/>
    </source>
</evidence>
<keyword evidence="1" id="KW-0732">Signal</keyword>
<dbReference type="RefSeq" id="WP_114999840.1">
    <property type="nucleotide sequence ID" value="NZ_UFXS01000001.1"/>
</dbReference>
<feature type="signal peptide" evidence="1">
    <location>
        <begin position="1"/>
        <end position="20"/>
    </location>
</feature>
<evidence type="ECO:0000313" key="2">
    <source>
        <dbReference type="EMBL" id="STD55515.1"/>
    </source>
</evidence>
<dbReference type="Proteomes" id="UP000254737">
    <property type="component" value="Unassembled WGS sequence"/>
</dbReference>
<accession>A0A376G4C4</accession>
<feature type="chain" id="PRO_5016755303" description="DUF4197 domain-containing protein" evidence="1">
    <location>
        <begin position="21"/>
        <end position="275"/>
    </location>
</feature>
<gene>
    <name evidence="2" type="ORF">NCTC13456_01578</name>
</gene>
<dbReference type="STRING" id="343874.GCA_000805695_03394"/>
<dbReference type="InterPro" id="IPR025245">
    <property type="entry name" value="DUF4197"/>
</dbReference>
<reference evidence="2 3" key="1">
    <citation type="submission" date="2018-06" db="EMBL/GenBank/DDBJ databases">
        <authorList>
            <consortium name="Pathogen Informatics"/>
            <person name="Doyle S."/>
        </authorList>
    </citation>
    <scope>NUCLEOTIDE SEQUENCE [LARGE SCALE GENOMIC DNA]</scope>
    <source>
        <strain evidence="2 3">NCTC13456</strain>
    </source>
</reference>
<dbReference type="AlphaFoldDB" id="A0A376G4C4"/>
<organism evidence="2 3">
    <name type="scientific">Empedobacter falsenii</name>
    <dbReference type="NCBI Taxonomy" id="343874"/>
    <lineage>
        <taxon>Bacteria</taxon>
        <taxon>Pseudomonadati</taxon>
        <taxon>Bacteroidota</taxon>
        <taxon>Flavobacteriia</taxon>
        <taxon>Flavobacteriales</taxon>
        <taxon>Weeksellaceae</taxon>
        <taxon>Empedobacter</taxon>
    </lineage>
</organism>
<protein>
    <recommendedName>
        <fullName evidence="4">DUF4197 domain-containing protein</fullName>
    </recommendedName>
</protein>
<proteinExistence type="predicted"/>
<evidence type="ECO:0000256" key="1">
    <source>
        <dbReference type="SAM" id="SignalP"/>
    </source>
</evidence>
<evidence type="ECO:0008006" key="4">
    <source>
        <dbReference type="Google" id="ProtNLM"/>
    </source>
</evidence>
<dbReference type="EMBL" id="UFXS01000001">
    <property type="protein sequence ID" value="STD55515.1"/>
    <property type="molecule type" value="Genomic_DNA"/>
</dbReference>
<dbReference type="Pfam" id="PF13852">
    <property type="entry name" value="DUF4197"/>
    <property type="match status" value="1"/>
</dbReference>
<sequence length="275" mass="29330">MKKIILSLTLISAFAVNAKAQDLQSIFGTLKKEVEKVNTQPTTQNNSTVKVVNSSTESKTISAESLTKLNGLSNATVASGLKEALSLGLTDGIKSLGQKNGFYNNSVAKILMPEELQNVEKTLRSLGMGSLADKGIKLLNSAAEDAVSEAAPIFVNAVTSMTITDAKDILVGGNNSATNYLKLKTTSDLTKAFQPKVEASLGKVGADKVWNNLITKYNTLTGNQIDPNLNAYVTQQTINGVFNMVAEKEEGIRGNKALRTTSLLQQVFGAQDSKK</sequence>
<name>A0A376G4C4_9FLAO</name>